<feature type="transmembrane region" description="Helical" evidence="9">
    <location>
        <begin position="178"/>
        <end position="197"/>
    </location>
</feature>
<evidence type="ECO:0000256" key="2">
    <source>
        <dbReference type="ARBA" id="ARBA00022448"/>
    </source>
</evidence>
<feature type="transmembrane region" description="Helical" evidence="9">
    <location>
        <begin position="79"/>
        <end position="97"/>
    </location>
</feature>
<gene>
    <name evidence="12" type="ORF">Q3M24_00410</name>
</gene>
<dbReference type="SUPFAM" id="SSF52540">
    <property type="entry name" value="P-loop containing nucleoside triphosphate hydrolases"/>
    <property type="match status" value="1"/>
</dbReference>
<evidence type="ECO:0000256" key="3">
    <source>
        <dbReference type="ARBA" id="ARBA00022475"/>
    </source>
</evidence>
<reference evidence="12" key="2">
    <citation type="submission" date="2024-06" db="EMBL/GenBank/DDBJ databases">
        <authorList>
            <person name="Plum-Jensen L.E."/>
            <person name="Schramm A."/>
            <person name="Marshall I.P.G."/>
        </authorList>
    </citation>
    <scope>NUCLEOTIDE SEQUENCE</scope>
    <source>
        <strain evidence="12">Rat1</strain>
    </source>
</reference>
<feature type="transmembrane region" description="Helical" evidence="9">
    <location>
        <begin position="262"/>
        <end position="281"/>
    </location>
</feature>
<feature type="domain" description="ABC transmembrane type-1" evidence="11">
    <location>
        <begin position="39"/>
        <end position="322"/>
    </location>
</feature>
<dbReference type="CDD" id="cd18541">
    <property type="entry name" value="ABC_6TM_TmrB_like"/>
    <property type="match status" value="1"/>
</dbReference>
<evidence type="ECO:0000256" key="5">
    <source>
        <dbReference type="ARBA" id="ARBA00022741"/>
    </source>
</evidence>
<feature type="transmembrane region" description="Helical" evidence="9">
    <location>
        <begin position="38"/>
        <end position="59"/>
    </location>
</feature>
<evidence type="ECO:0000256" key="7">
    <source>
        <dbReference type="ARBA" id="ARBA00022989"/>
    </source>
</evidence>
<dbReference type="PROSITE" id="PS50893">
    <property type="entry name" value="ABC_TRANSPORTER_2"/>
    <property type="match status" value="1"/>
</dbReference>
<reference evidence="12" key="1">
    <citation type="journal article" date="2024" name="Syst. Appl. Microbiol.">
        <title>First single-strain enrichments of Electrothrix cable bacteria, description of E. aestuarii sp. nov. and E. rattekaaiensis sp. nov., and proposal of a cable bacteria taxonomy following the rules of the SeqCode.</title>
        <authorList>
            <person name="Plum-Jensen L.E."/>
            <person name="Schramm A."/>
            <person name="Marshall I.P.G."/>
        </authorList>
    </citation>
    <scope>NUCLEOTIDE SEQUENCE</scope>
    <source>
        <strain evidence="12">Rat1</strain>
    </source>
</reference>
<dbReference type="Gene3D" id="1.20.1560.10">
    <property type="entry name" value="ABC transporter type 1, transmembrane domain"/>
    <property type="match status" value="1"/>
</dbReference>
<dbReference type="Pfam" id="PF00664">
    <property type="entry name" value="ABC_membrane"/>
    <property type="match status" value="1"/>
</dbReference>
<dbReference type="GO" id="GO:0015421">
    <property type="term" value="F:ABC-type oligopeptide transporter activity"/>
    <property type="evidence" value="ECO:0007669"/>
    <property type="project" value="TreeGrafter"/>
</dbReference>
<dbReference type="SUPFAM" id="SSF90123">
    <property type="entry name" value="ABC transporter transmembrane region"/>
    <property type="match status" value="1"/>
</dbReference>
<dbReference type="PROSITE" id="PS50929">
    <property type="entry name" value="ABC_TM1F"/>
    <property type="match status" value="1"/>
</dbReference>
<protein>
    <submittedName>
        <fullName evidence="12">ABC transporter ATP-binding protein</fullName>
    </submittedName>
</protein>
<dbReference type="GO" id="GO:0005886">
    <property type="term" value="C:plasma membrane"/>
    <property type="evidence" value="ECO:0007669"/>
    <property type="project" value="UniProtKB-SubCell"/>
</dbReference>
<evidence type="ECO:0000256" key="8">
    <source>
        <dbReference type="ARBA" id="ARBA00023136"/>
    </source>
</evidence>
<dbReference type="GO" id="GO:0005524">
    <property type="term" value="F:ATP binding"/>
    <property type="evidence" value="ECO:0007669"/>
    <property type="project" value="UniProtKB-KW"/>
</dbReference>
<name>A0AAU8LWJ9_9BACT</name>
<keyword evidence="3" id="KW-1003">Cell membrane</keyword>
<evidence type="ECO:0000256" key="1">
    <source>
        <dbReference type="ARBA" id="ARBA00004651"/>
    </source>
</evidence>
<dbReference type="GO" id="GO:0016887">
    <property type="term" value="F:ATP hydrolysis activity"/>
    <property type="evidence" value="ECO:0007669"/>
    <property type="project" value="InterPro"/>
</dbReference>
<evidence type="ECO:0000256" key="6">
    <source>
        <dbReference type="ARBA" id="ARBA00022840"/>
    </source>
</evidence>
<keyword evidence="7 9" id="KW-1133">Transmembrane helix</keyword>
<dbReference type="InterPro" id="IPR003593">
    <property type="entry name" value="AAA+_ATPase"/>
</dbReference>
<keyword evidence="8 9" id="KW-0472">Membrane</keyword>
<evidence type="ECO:0000256" key="9">
    <source>
        <dbReference type="SAM" id="Phobius"/>
    </source>
</evidence>
<keyword evidence="2" id="KW-0813">Transport</keyword>
<dbReference type="InterPro" id="IPR003439">
    <property type="entry name" value="ABC_transporter-like_ATP-bd"/>
</dbReference>
<comment type="subcellular location">
    <subcellularLocation>
        <location evidence="1">Cell membrane</location>
        <topology evidence="1">Multi-pass membrane protein</topology>
    </subcellularLocation>
</comment>
<organism evidence="12">
    <name type="scientific">Candidatus Electrothrix aestuarii</name>
    <dbReference type="NCBI Taxonomy" id="3062594"/>
    <lineage>
        <taxon>Bacteria</taxon>
        <taxon>Pseudomonadati</taxon>
        <taxon>Thermodesulfobacteriota</taxon>
        <taxon>Desulfobulbia</taxon>
        <taxon>Desulfobulbales</taxon>
        <taxon>Desulfobulbaceae</taxon>
        <taxon>Candidatus Electrothrix</taxon>
    </lineage>
</organism>
<dbReference type="InterPro" id="IPR036640">
    <property type="entry name" value="ABC1_TM_sf"/>
</dbReference>
<dbReference type="PANTHER" id="PTHR43394:SF1">
    <property type="entry name" value="ATP-BINDING CASSETTE SUB-FAMILY B MEMBER 10, MITOCHONDRIAL"/>
    <property type="match status" value="1"/>
</dbReference>
<keyword evidence="5" id="KW-0547">Nucleotide-binding</keyword>
<sequence>MTSQEADPSDQSTEPGKPSLATLLALLKPFFARYRYRLLLGFFALLVVDFLQLTIPLYLKKAVDILKDGTASTSALLQIGGFLLLTALCILALRFAWRVLIIGFSRRLEAMLRARLFSHVLDMDRAFFDKHPPGDIMAHASNDLNAVQMATGMGMVAAADALVISVAALALMVSINPFLTLMAILPLPLLGISAWFLSGKLHVRFDQVQHSFGLITEFARNSMVAIRLIKGYTREQQQKKAFAELGEQYVAANIKVAVVQGLLFPISVLVGNLGMMLILYYGGKLVIAEAITLGGFVAFVHYLYMLIWPMMAVGWVTNIAQRGFTSLARIHRLLAAQSQLEGSLQVSEQTEIAGKDFAERFALEPLITLQKLEFSYAGAKSPTLTGMNLELEPGILGIAGRTGSGKSTLCRLLTRQYPVSDDMILFADQDVNCLAPTLVRGQISYVSQNPVLFSATLAENISLAVPHAPQKEIEAVAELAGLHTEILAMEKGYQTRIGERGLRLSGGQKQRLAIARALLADRPVLIIDDALSALDVETEQQVFAGIRARAAGKIVLIVSHRLKLLSGTDLVVLLDQGRIVAIEEHENMLRQNAFYQAMARKQQWRAS</sequence>
<feature type="domain" description="ABC transporter" evidence="10">
    <location>
        <begin position="367"/>
        <end position="601"/>
    </location>
</feature>
<evidence type="ECO:0000259" key="11">
    <source>
        <dbReference type="PROSITE" id="PS50929"/>
    </source>
</evidence>
<evidence type="ECO:0000313" key="12">
    <source>
        <dbReference type="EMBL" id="XCN73258.1"/>
    </source>
</evidence>
<feature type="transmembrane region" description="Helical" evidence="9">
    <location>
        <begin position="152"/>
        <end position="172"/>
    </location>
</feature>
<dbReference type="AlphaFoldDB" id="A0AAU8LWJ9"/>
<keyword evidence="6 12" id="KW-0067">ATP-binding</keyword>
<dbReference type="Gene3D" id="3.40.50.300">
    <property type="entry name" value="P-loop containing nucleotide triphosphate hydrolases"/>
    <property type="match status" value="1"/>
</dbReference>
<dbReference type="InterPro" id="IPR039421">
    <property type="entry name" value="Type_1_exporter"/>
</dbReference>
<dbReference type="KEGG" id="eaj:Q3M24_00410"/>
<dbReference type="Pfam" id="PF00005">
    <property type="entry name" value="ABC_tran"/>
    <property type="match status" value="1"/>
</dbReference>
<dbReference type="EMBL" id="CP159373">
    <property type="protein sequence ID" value="XCN73258.1"/>
    <property type="molecule type" value="Genomic_DNA"/>
</dbReference>
<keyword evidence="4 9" id="KW-0812">Transmembrane</keyword>
<dbReference type="PANTHER" id="PTHR43394">
    <property type="entry name" value="ATP-DEPENDENT PERMEASE MDL1, MITOCHONDRIAL"/>
    <property type="match status" value="1"/>
</dbReference>
<dbReference type="InterPro" id="IPR011527">
    <property type="entry name" value="ABC1_TM_dom"/>
</dbReference>
<dbReference type="InterPro" id="IPR017871">
    <property type="entry name" value="ABC_transporter-like_CS"/>
</dbReference>
<accession>A0AAU8LWJ9</accession>
<proteinExistence type="predicted"/>
<evidence type="ECO:0000256" key="4">
    <source>
        <dbReference type="ARBA" id="ARBA00022692"/>
    </source>
</evidence>
<dbReference type="InterPro" id="IPR027417">
    <property type="entry name" value="P-loop_NTPase"/>
</dbReference>
<dbReference type="PROSITE" id="PS00211">
    <property type="entry name" value="ABC_TRANSPORTER_1"/>
    <property type="match status" value="1"/>
</dbReference>
<dbReference type="SMART" id="SM00382">
    <property type="entry name" value="AAA"/>
    <property type="match status" value="1"/>
</dbReference>
<evidence type="ECO:0000259" key="10">
    <source>
        <dbReference type="PROSITE" id="PS50893"/>
    </source>
</evidence>
<dbReference type="FunFam" id="3.40.50.300:FF:000854">
    <property type="entry name" value="Multidrug ABC transporter ATP-binding protein"/>
    <property type="match status" value="1"/>
</dbReference>